<dbReference type="Pfam" id="PF22580">
    <property type="entry name" value="KYNU_C"/>
    <property type="match status" value="1"/>
</dbReference>
<dbReference type="HAMAP" id="MF_01970">
    <property type="entry name" value="Kynureninase"/>
    <property type="match status" value="1"/>
</dbReference>
<protein>
    <recommendedName>
        <fullName evidence="4">Kynureninase</fullName>
        <ecNumber evidence="4">3.7.1.3</ecNumber>
    </recommendedName>
</protein>
<comment type="catalytic activity">
    <reaction evidence="4">
        <text>L-kynurenine + H2O = anthranilate + L-alanine + H(+)</text>
        <dbReference type="Rhea" id="RHEA:16813"/>
        <dbReference type="ChEBI" id="CHEBI:15377"/>
        <dbReference type="ChEBI" id="CHEBI:15378"/>
        <dbReference type="ChEBI" id="CHEBI:16567"/>
        <dbReference type="ChEBI" id="CHEBI:57959"/>
        <dbReference type="ChEBI" id="CHEBI:57972"/>
        <dbReference type="EC" id="3.7.1.3"/>
    </reaction>
</comment>
<organism evidence="5 6">
    <name type="scientific">Halolamina salifodinae</name>
    <dbReference type="NCBI Taxonomy" id="1202767"/>
    <lineage>
        <taxon>Archaea</taxon>
        <taxon>Methanobacteriati</taxon>
        <taxon>Methanobacteriota</taxon>
        <taxon>Stenosarchaea group</taxon>
        <taxon>Halobacteria</taxon>
        <taxon>Halobacteriales</taxon>
        <taxon>Haloferacaceae</taxon>
    </lineage>
</organism>
<accession>A0A8T4GYY6</accession>
<comment type="pathway">
    <text evidence="4">Cofactor biosynthesis; NAD(+) biosynthesis; quinolinate from L-kynurenine: step 2/3.</text>
</comment>
<dbReference type="GO" id="GO:0019441">
    <property type="term" value="P:L-tryptophan catabolic process to kynurenine"/>
    <property type="evidence" value="ECO:0007669"/>
    <property type="project" value="TreeGrafter"/>
</dbReference>
<dbReference type="Proteomes" id="UP000823736">
    <property type="component" value="Unassembled WGS sequence"/>
</dbReference>
<evidence type="ECO:0000256" key="4">
    <source>
        <dbReference type="PIRNR" id="PIRNR038800"/>
    </source>
</evidence>
<gene>
    <name evidence="5" type="ORF">J2753_001089</name>
</gene>
<comment type="catalytic activity">
    <reaction evidence="4">
        <text>3-hydroxy-L-kynurenine + H2O = 3-hydroxyanthranilate + L-alanine + H(+)</text>
        <dbReference type="Rhea" id="RHEA:25143"/>
        <dbReference type="ChEBI" id="CHEBI:15377"/>
        <dbReference type="ChEBI" id="CHEBI:15378"/>
        <dbReference type="ChEBI" id="CHEBI:36559"/>
        <dbReference type="ChEBI" id="CHEBI:57972"/>
        <dbReference type="ChEBI" id="CHEBI:58125"/>
        <dbReference type="EC" id="3.7.1.3"/>
    </reaction>
</comment>
<dbReference type="InterPro" id="IPR015424">
    <property type="entry name" value="PyrdxlP-dep_Trfase"/>
</dbReference>
<dbReference type="RefSeq" id="WP_209490895.1">
    <property type="nucleotide sequence ID" value="NZ_JAGGLC010000002.1"/>
</dbReference>
<keyword evidence="1 4" id="KW-0662">Pyridine nucleotide biosynthesis</keyword>
<dbReference type="OrthoDB" id="195463at2157"/>
<evidence type="ECO:0000256" key="2">
    <source>
        <dbReference type="ARBA" id="ARBA00022801"/>
    </source>
</evidence>
<dbReference type="PIRSF" id="PIRSF038800">
    <property type="entry name" value="KYNU"/>
    <property type="match status" value="1"/>
</dbReference>
<dbReference type="GO" id="GO:0030170">
    <property type="term" value="F:pyridoxal phosphate binding"/>
    <property type="evidence" value="ECO:0007669"/>
    <property type="project" value="InterPro"/>
</dbReference>
<dbReference type="GO" id="GO:0009435">
    <property type="term" value="P:NAD+ biosynthetic process"/>
    <property type="evidence" value="ECO:0007669"/>
    <property type="project" value="InterPro"/>
</dbReference>
<dbReference type="PANTHER" id="PTHR14084:SF0">
    <property type="entry name" value="KYNURENINASE"/>
    <property type="match status" value="1"/>
</dbReference>
<comment type="pathway">
    <text evidence="4">Amino-acid degradation; L-kynurenine degradation; L-alanine and anthranilate from L-kynurenine: step 1/1.</text>
</comment>
<proteinExistence type="inferred from homology"/>
<comment type="cofactor">
    <cofactor evidence="4">
        <name>pyridoxal 5'-phosphate</name>
        <dbReference type="ChEBI" id="CHEBI:597326"/>
    </cofactor>
</comment>
<sequence>MSLFSVSREDAAARDADDPLSEFRERFDLPSDLYMDGNSLGPVSEDAERTLDRVVDEWRERGIEGWTDGEQPWWNYAEYLGERLAPYVGADPEEVVIANSTTVNIHTLIGTFLDHVADTPGAVPDEDSPVDASGNVVVVNELDFPTDHYAIRAQFRQRGLDPDEHLRLVESRDGRTIAQEDIRDAMDDDVGILFMPTALYRSGQLFDVEALTELAHDHGALAGFDAAHSVGAVPHEFGAADVDFAVWCSYKYLNAGPGAIAGLYVNERYHGLTPALPGWWGNEKESQFDLELAYTPEQSAGAWQVGTIPMLSAAPLEGSLDLLDEAGIEQIWEKSLELTNLLATLVEDLSAAGYDYAVGTPVDDARRGGHVAVEHPDADRVSQALRERGVVVDYRPPNVIRICPAPLYVGYADVFDVADHLRAVIDEGASEEFEAIEGLS</sequence>
<dbReference type="Gene3D" id="3.40.640.10">
    <property type="entry name" value="Type I PLP-dependent aspartate aminotransferase-like (Major domain)"/>
    <property type="match status" value="1"/>
</dbReference>
<name>A0A8T4GYY6_9EURY</name>
<dbReference type="EC" id="3.7.1.3" evidence="4"/>
<keyword evidence="6" id="KW-1185">Reference proteome</keyword>
<comment type="caution">
    <text evidence="5">The sequence shown here is derived from an EMBL/GenBank/DDBJ whole genome shotgun (WGS) entry which is preliminary data.</text>
</comment>
<dbReference type="AlphaFoldDB" id="A0A8T4GYY6"/>
<evidence type="ECO:0000313" key="6">
    <source>
        <dbReference type="Proteomes" id="UP000823736"/>
    </source>
</evidence>
<dbReference type="GO" id="GO:0005737">
    <property type="term" value="C:cytoplasm"/>
    <property type="evidence" value="ECO:0007669"/>
    <property type="project" value="InterPro"/>
</dbReference>
<dbReference type="NCBIfam" id="TIGR01814">
    <property type="entry name" value="kynureninase"/>
    <property type="match status" value="1"/>
</dbReference>
<comment type="subunit">
    <text evidence="4">Homodimer.</text>
</comment>
<evidence type="ECO:0000313" key="5">
    <source>
        <dbReference type="EMBL" id="MBP1986595.1"/>
    </source>
</evidence>
<dbReference type="InterPro" id="IPR015421">
    <property type="entry name" value="PyrdxlP-dep_Trfase_major"/>
</dbReference>
<dbReference type="InterPro" id="IPR015422">
    <property type="entry name" value="PyrdxlP-dep_Trfase_small"/>
</dbReference>
<dbReference type="GO" id="GO:0030429">
    <property type="term" value="F:kynureninase activity"/>
    <property type="evidence" value="ECO:0007669"/>
    <property type="project" value="UniProtKB-EC"/>
</dbReference>
<comment type="function">
    <text evidence="4">Catalyzes the cleavage of L-kynurenine (L-Kyn) and L-3-hydroxykynurenine (L-3OHKyn) into anthranilic acid (AA) and 3-hydroxyanthranilic acid (3-OHAA), respectively.</text>
</comment>
<keyword evidence="2 4" id="KW-0378">Hydrolase</keyword>
<dbReference type="PANTHER" id="PTHR14084">
    <property type="entry name" value="KYNURENINASE"/>
    <property type="match status" value="1"/>
</dbReference>
<keyword evidence="3 4" id="KW-0663">Pyridoxal phosphate</keyword>
<evidence type="ECO:0000256" key="3">
    <source>
        <dbReference type="ARBA" id="ARBA00022898"/>
    </source>
</evidence>
<dbReference type="EMBL" id="JAGGLC010000002">
    <property type="protein sequence ID" value="MBP1986595.1"/>
    <property type="molecule type" value="Genomic_DNA"/>
</dbReference>
<dbReference type="Gene3D" id="3.90.1150.10">
    <property type="entry name" value="Aspartate Aminotransferase, domain 1"/>
    <property type="match status" value="1"/>
</dbReference>
<comment type="similarity">
    <text evidence="4">Belongs to the kynureninase family.</text>
</comment>
<dbReference type="InterPro" id="IPR010111">
    <property type="entry name" value="Kynureninase"/>
</dbReference>
<reference evidence="5" key="1">
    <citation type="submission" date="2021-03" db="EMBL/GenBank/DDBJ databases">
        <title>Genomic Encyclopedia of Type Strains, Phase IV (KMG-IV): sequencing the most valuable type-strain genomes for metagenomic binning, comparative biology and taxonomic classification.</title>
        <authorList>
            <person name="Goeker M."/>
        </authorList>
    </citation>
    <scope>NUCLEOTIDE SEQUENCE</scope>
    <source>
        <strain evidence="5">DSM 26232</strain>
    </source>
</reference>
<dbReference type="GO" id="GO:0043420">
    <property type="term" value="P:anthranilate metabolic process"/>
    <property type="evidence" value="ECO:0007669"/>
    <property type="project" value="TreeGrafter"/>
</dbReference>
<dbReference type="SUPFAM" id="SSF53383">
    <property type="entry name" value="PLP-dependent transferases"/>
    <property type="match status" value="1"/>
</dbReference>
<evidence type="ECO:0000256" key="1">
    <source>
        <dbReference type="ARBA" id="ARBA00022642"/>
    </source>
</evidence>